<dbReference type="EMBL" id="CAEZVO010000039">
    <property type="protein sequence ID" value="CAB4631436.1"/>
    <property type="molecule type" value="Genomic_DNA"/>
</dbReference>
<dbReference type="InterPro" id="IPR013766">
    <property type="entry name" value="Thioredoxin_domain"/>
</dbReference>
<dbReference type="PANTHER" id="PTHR42852">
    <property type="entry name" value="THIOL:DISULFIDE INTERCHANGE PROTEIN DSBE"/>
    <property type="match status" value="1"/>
</dbReference>
<dbReference type="AlphaFoldDB" id="A0A6J6JZC6"/>
<dbReference type="GO" id="GO:0017004">
    <property type="term" value="P:cytochrome complex assembly"/>
    <property type="evidence" value="ECO:0007669"/>
    <property type="project" value="UniProtKB-KW"/>
</dbReference>
<evidence type="ECO:0000256" key="2">
    <source>
        <dbReference type="ARBA" id="ARBA00022748"/>
    </source>
</evidence>
<gene>
    <name evidence="6" type="ORF">UFOPK1561_00126</name>
    <name evidence="7" type="ORF">UFOPK2044_00402</name>
    <name evidence="8" type="ORF">UFOPK2165_00462</name>
</gene>
<dbReference type="Gene3D" id="3.40.30.10">
    <property type="entry name" value="Glutaredoxin"/>
    <property type="match status" value="1"/>
</dbReference>
<evidence type="ECO:0000313" key="6">
    <source>
        <dbReference type="EMBL" id="CAB4548979.1"/>
    </source>
</evidence>
<evidence type="ECO:0000259" key="5">
    <source>
        <dbReference type="PROSITE" id="PS51352"/>
    </source>
</evidence>
<keyword evidence="4" id="KW-0676">Redox-active center</keyword>
<accession>A0A6J6JZC6</accession>
<organism evidence="8">
    <name type="scientific">freshwater metagenome</name>
    <dbReference type="NCBI Taxonomy" id="449393"/>
    <lineage>
        <taxon>unclassified sequences</taxon>
        <taxon>metagenomes</taxon>
        <taxon>ecological metagenomes</taxon>
    </lineage>
</organism>
<evidence type="ECO:0000256" key="3">
    <source>
        <dbReference type="ARBA" id="ARBA00023157"/>
    </source>
</evidence>
<dbReference type="CDD" id="cd02966">
    <property type="entry name" value="TlpA_like_family"/>
    <property type="match status" value="1"/>
</dbReference>
<feature type="domain" description="Thioredoxin" evidence="5">
    <location>
        <begin position="56"/>
        <end position="198"/>
    </location>
</feature>
<dbReference type="InterPro" id="IPR036249">
    <property type="entry name" value="Thioredoxin-like_sf"/>
</dbReference>
<keyword evidence="3" id="KW-1015">Disulfide bond</keyword>
<dbReference type="EMBL" id="CAEZWA010000063">
    <property type="protein sequence ID" value="CAB4642860.1"/>
    <property type="molecule type" value="Genomic_DNA"/>
</dbReference>
<dbReference type="GO" id="GO:0030313">
    <property type="term" value="C:cell envelope"/>
    <property type="evidence" value="ECO:0007669"/>
    <property type="project" value="UniProtKB-SubCell"/>
</dbReference>
<dbReference type="InterPro" id="IPR050553">
    <property type="entry name" value="Thioredoxin_ResA/DsbE_sf"/>
</dbReference>
<dbReference type="InterPro" id="IPR013740">
    <property type="entry name" value="Redoxin"/>
</dbReference>
<evidence type="ECO:0000313" key="7">
    <source>
        <dbReference type="EMBL" id="CAB4631436.1"/>
    </source>
</evidence>
<reference evidence="8" key="1">
    <citation type="submission" date="2020-05" db="EMBL/GenBank/DDBJ databases">
        <authorList>
            <person name="Chiriac C."/>
            <person name="Salcher M."/>
            <person name="Ghai R."/>
            <person name="Kavagutti S V."/>
        </authorList>
    </citation>
    <scope>NUCLEOTIDE SEQUENCE</scope>
</reference>
<dbReference type="GO" id="GO:0016491">
    <property type="term" value="F:oxidoreductase activity"/>
    <property type="evidence" value="ECO:0007669"/>
    <property type="project" value="InterPro"/>
</dbReference>
<dbReference type="EMBL" id="CAEZSZ010000007">
    <property type="protein sequence ID" value="CAB4548979.1"/>
    <property type="molecule type" value="Genomic_DNA"/>
</dbReference>
<comment type="subcellular location">
    <subcellularLocation>
        <location evidence="1">Cell envelope</location>
    </subcellularLocation>
</comment>
<dbReference type="Pfam" id="PF08534">
    <property type="entry name" value="Redoxin"/>
    <property type="match status" value="1"/>
</dbReference>
<name>A0A6J6JZC6_9ZZZZ</name>
<dbReference type="SUPFAM" id="SSF52833">
    <property type="entry name" value="Thioredoxin-like"/>
    <property type="match status" value="1"/>
</dbReference>
<proteinExistence type="predicted"/>
<dbReference type="PANTHER" id="PTHR42852:SF6">
    <property type="entry name" value="THIOL:DISULFIDE INTERCHANGE PROTEIN DSBE"/>
    <property type="match status" value="1"/>
</dbReference>
<protein>
    <submittedName>
        <fullName evidence="8">Unannotated protein</fullName>
    </submittedName>
</protein>
<evidence type="ECO:0000313" key="8">
    <source>
        <dbReference type="EMBL" id="CAB4642860.1"/>
    </source>
</evidence>
<dbReference type="PROSITE" id="PS51257">
    <property type="entry name" value="PROKAR_LIPOPROTEIN"/>
    <property type="match status" value="1"/>
</dbReference>
<keyword evidence="2" id="KW-0201">Cytochrome c-type biogenesis</keyword>
<evidence type="ECO:0000256" key="4">
    <source>
        <dbReference type="ARBA" id="ARBA00023284"/>
    </source>
</evidence>
<dbReference type="PROSITE" id="PS51352">
    <property type="entry name" value="THIOREDOXIN_2"/>
    <property type="match status" value="1"/>
</dbReference>
<evidence type="ECO:0000256" key="1">
    <source>
        <dbReference type="ARBA" id="ARBA00004196"/>
    </source>
</evidence>
<sequence length="199" mass="21160">MKFRYRTIALILLIAIIGSLSLALTGCSSNDSLADQYRAGDNKNYIAGDGTVTEFSKENRKAAVAWSGTTVTGETISSKDLAGVVVVMNFWFAACAPCRAEAPDLVALQNENKDVQFIGVNVRDSAVTANAFERNFNITWPSIIDSNSGSVLLAFTGIVTPQAVPTTLVIGKDGKVTARVLGKIDKSILGTLIKTAVKE</sequence>